<organism evidence="7">
    <name type="scientific">marine sediment metagenome</name>
    <dbReference type="NCBI Taxonomy" id="412755"/>
    <lineage>
        <taxon>unclassified sequences</taxon>
        <taxon>metagenomes</taxon>
        <taxon>ecological metagenomes</taxon>
    </lineage>
</organism>
<evidence type="ECO:0000259" key="6">
    <source>
        <dbReference type="Pfam" id="PF01058"/>
    </source>
</evidence>
<comment type="caution">
    <text evidence="7">The sequence shown here is derived from an EMBL/GenBank/DDBJ whole genome shotgun (WGS) entry which is preliminary data.</text>
</comment>
<dbReference type="InterPro" id="IPR006138">
    <property type="entry name" value="NADH_UQ_OxRdtase_20Kd_su"/>
</dbReference>
<comment type="similarity">
    <text evidence="1">Belongs to the complex I 20 kDa subunit family.</text>
</comment>
<dbReference type="GO" id="GO:0045271">
    <property type="term" value="C:respiratory chain complex I"/>
    <property type="evidence" value="ECO:0007669"/>
    <property type="project" value="TreeGrafter"/>
</dbReference>
<keyword evidence="3" id="KW-1278">Translocase</keyword>
<dbReference type="GO" id="GO:0015990">
    <property type="term" value="P:electron transport coupled proton transport"/>
    <property type="evidence" value="ECO:0007669"/>
    <property type="project" value="TreeGrafter"/>
</dbReference>
<protein>
    <recommendedName>
        <fullName evidence="6">NADH:ubiquinone oxidoreductase-like 20kDa subunit domain-containing protein</fullName>
    </recommendedName>
</protein>
<evidence type="ECO:0000256" key="2">
    <source>
        <dbReference type="ARBA" id="ARBA00022448"/>
    </source>
</evidence>
<dbReference type="GO" id="GO:0009060">
    <property type="term" value="P:aerobic respiration"/>
    <property type="evidence" value="ECO:0007669"/>
    <property type="project" value="TreeGrafter"/>
</dbReference>
<accession>A0A0F9GCG7</accession>
<feature type="domain" description="NADH:ubiquinone oxidoreductase-like 20kDa subunit" evidence="6">
    <location>
        <begin position="76"/>
        <end position="184"/>
    </location>
</feature>
<dbReference type="HAMAP" id="MF_01356">
    <property type="entry name" value="NDH1_NuoB"/>
    <property type="match status" value="1"/>
</dbReference>
<dbReference type="GO" id="GO:0008137">
    <property type="term" value="F:NADH dehydrogenase (ubiquinone) activity"/>
    <property type="evidence" value="ECO:0007669"/>
    <property type="project" value="InterPro"/>
</dbReference>
<reference evidence="7" key="1">
    <citation type="journal article" date="2015" name="Nature">
        <title>Complex archaea that bridge the gap between prokaryotes and eukaryotes.</title>
        <authorList>
            <person name="Spang A."/>
            <person name="Saw J.H."/>
            <person name="Jorgensen S.L."/>
            <person name="Zaremba-Niedzwiedzka K."/>
            <person name="Martijn J."/>
            <person name="Lind A.E."/>
            <person name="van Eijk R."/>
            <person name="Schleper C."/>
            <person name="Guy L."/>
            <person name="Ettema T.J."/>
        </authorList>
    </citation>
    <scope>NUCLEOTIDE SEQUENCE</scope>
</reference>
<dbReference type="PANTHER" id="PTHR11995:SF14">
    <property type="entry name" value="NADH DEHYDROGENASE [UBIQUINONE] IRON-SULFUR PROTEIN 7, MITOCHONDRIAL"/>
    <property type="match status" value="1"/>
</dbReference>
<dbReference type="InterPro" id="IPR006137">
    <property type="entry name" value="NADH_UbQ_OxRdtase-like_20kDa"/>
</dbReference>
<proteinExistence type="inferred from homology"/>
<feature type="region of interest" description="Disordered" evidence="5">
    <location>
        <begin position="1"/>
        <end position="20"/>
    </location>
</feature>
<dbReference type="Gene3D" id="3.40.50.12280">
    <property type="match status" value="1"/>
</dbReference>
<evidence type="ECO:0000256" key="1">
    <source>
        <dbReference type="ARBA" id="ARBA00009173"/>
    </source>
</evidence>
<dbReference type="AlphaFoldDB" id="A0A0F9GCG7"/>
<evidence type="ECO:0000256" key="3">
    <source>
        <dbReference type="ARBA" id="ARBA00022967"/>
    </source>
</evidence>
<dbReference type="FunFam" id="3.40.50.12280:FF:000002">
    <property type="entry name" value="NADH-quinone oxidoreductase subunit B"/>
    <property type="match status" value="1"/>
</dbReference>
<evidence type="ECO:0000313" key="7">
    <source>
        <dbReference type="EMBL" id="KKL60822.1"/>
    </source>
</evidence>
<dbReference type="GO" id="GO:0048038">
    <property type="term" value="F:quinone binding"/>
    <property type="evidence" value="ECO:0007669"/>
    <property type="project" value="InterPro"/>
</dbReference>
<keyword evidence="4" id="KW-0520">NAD</keyword>
<evidence type="ECO:0000256" key="5">
    <source>
        <dbReference type="SAM" id="MobiDB-lite"/>
    </source>
</evidence>
<evidence type="ECO:0000256" key="4">
    <source>
        <dbReference type="ARBA" id="ARBA00023027"/>
    </source>
</evidence>
<dbReference type="NCBIfam" id="NF005012">
    <property type="entry name" value="PRK06411.1"/>
    <property type="match status" value="1"/>
</dbReference>
<keyword evidence="2" id="KW-0813">Transport</keyword>
<gene>
    <name evidence="7" type="ORF">LCGC14_2201450</name>
</gene>
<dbReference type="Pfam" id="PF01058">
    <property type="entry name" value="Oxidored_q6"/>
    <property type="match status" value="1"/>
</dbReference>
<name>A0A0F9GCG7_9ZZZZ</name>
<dbReference type="GO" id="GO:0051539">
    <property type="term" value="F:4 iron, 4 sulfur cluster binding"/>
    <property type="evidence" value="ECO:0007669"/>
    <property type="project" value="InterPro"/>
</dbReference>
<sequence length="223" mass="24844">MEISRQKLGGTQPDQPQSPEEFRLRQLRARDMLKGELEGADLESYVEERVLTTTLEKALNWARSNALWPATLGLACCGLEMMAMVTPRYDSARFGAEVFRASPRQADMLILSGRVSMKMVPVLRRVYDQMLEPKWVIAMGACASSGGVFNNYAVAAGADKFMPVDVHVPGCPPRPEALLYSIIKLQHKVRGRPDLGWRERYGARGTEEWPHPHVTSNPTASSS</sequence>
<dbReference type="EMBL" id="LAZR01029021">
    <property type="protein sequence ID" value="KKL60822.1"/>
    <property type="molecule type" value="Genomic_DNA"/>
</dbReference>
<dbReference type="PANTHER" id="PTHR11995">
    <property type="entry name" value="NADH DEHYDROGENASE"/>
    <property type="match status" value="1"/>
</dbReference>
<dbReference type="SUPFAM" id="SSF56770">
    <property type="entry name" value="HydA/Nqo6-like"/>
    <property type="match status" value="1"/>
</dbReference>
<dbReference type="NCBIfam" id="TIGR01957">
    <property type="entry name" value="nuoB_fam"/>
    <property type="match status" value="1"/>
</dbReference>